<proteinExistence type="inferred from homology"/>
<evidence type="ECO:0000256" key="11">
    <source>
        <dbReference type="SAM" id="Phobius"/>
    </source>
</evidence>
<dbReference type="GO" id="GO:0004222">
    <property type="term" value="F:metalloendopeptidase activity"/>
    <property type="evidence" value="ECO:0007669"/>
    <property type="project" value="InterPro"/>
</dbReference>
<sequence length="352" mass="39717">MLISIFHAFYTNISVFLSNFYVSMISFCIFLSSYLYAILFISILVIAHEFGHFYVALKHGVRAKEFSVGMGWKLFSTRDKNGTIWTFRSIPFGGYVSFYETDINGKTIDNISLIRRITVYLAGPAANLIVAFLAFNLMFVIRGIPKIRFTYKNTEIISINNELPKVSIMKIMRNSSEYESLENRKVGLQTSQGNLVIDIGDLKNNLISNIYYFRGSFINIIRASWKYLADSIRLNLTSIFDLFSGKKVNVSGPIGILHASKGIAKSFSGALEWIAMVSIGLAIFNLMPFVPLDGGRIVHDLLSRYLGKKAAALYERACLVLFYAMIIYVFSKDINKIVSSKIISHKKVGLLK</sequence>
<dbReference type="OrthoDB" id="9782003at2"/>
<keyword evidence="5 11" id="KW-0812">Transmembrane</keyword>
<evidence type="ECO:0000259" key="12">
    <source>
        <dbReference type="Pfam" id="PF02163"/>
    </source>
</evidence>
<keyword evidence="14" id="KW-1185">Reference proteome</keyword>
<feature type="transmembrane region" description="Helical" evidence="11">
    <location>
        <begin position="20"/>
        <end position="47"/>
    </location>
</feature>
<dbReference type="Pfam" id="PF02163">
    <property type="entry name" value="Peptidase_M50"/>
    <property type="match status" value="1"/>
</dbReference>
<dbReference type="PANTHER" id="PTHR42837:SF2">
    <property type="entry name" value="MEMBRANE METALLOPROTEASE ARASP2, CHLOROPLASTIC-RELATED"/>
    <property type="match status" value="1"/>
</dbReference>
<evidence type="ECO:0000256" key="5">
    <source>
        <dbReference type="ARBA" id="ARBA00022692"/>
    </source>
</evidence>
<evidence type="ECO:0000256" key="6">
    <source>
        <dbReference type="ARBA" id="ARBA00022801"/>
    </source>
</evidence>
<evidence type="ECO:0000256" key="2">
    <source>
        <dbReference type="ARBA" id="ARBA00004141"/>
    </source>
</evidence>
<protein>
    <submittedName>
        <fullName evidence="13">Site-2 protease family protein</fullName>
    </submittedName>
</protein>
<evidence type="ECO:0000256" key="9">
    <source>
        <dbReference type="ARBA" id="ARBA00023049"/>
    </source>
</evidence>
<dbReference type="EMBL" id="CP043314">
    <property type="protein sequence ID" value="QEK38857.1"/>
    <property type="molecule type" value="Genomic_DNA"/>
</dbReference>
<keyword evidence="6" id="KW-0378">Hydrolase</keyword>
<reference evidence="13 14" key="1">
    <citation type="submission" date="2019-08" db="EMBL/GenBank/DDBJ databases">
        <title>Highly reduced genomes of protist endosymbionts show evolutionary convergence.</title>
        <authorList>
            <person name="George E."/>
            <person name="Husnik F."/>
            <person name="Tashyreva D."/>
            <person name="Prokopchuk G."/>
            <person name="Horak A."/>
            <person name="Kwong W.K."/>
            <person name="Lukes J."/>
            <person name="Keeling P.J."/>
        </authorList>
    </citation>
    <scope>NUCLEOTIDE SEQUENCE [LARGE SCALE GENOMIC DNA]</scope>
    <source>
        <strain evidence="13">1604HC</strain>
    </source>
</reference>
<evidence type="ECO:0000313" key="13">
    <source>
        <dbReference type="EMBL" id="QEK38857.1"/>
    </source>
</evidence>
<dbReference type="PANTHER" id="PTHR42837">
    <property type="entry name" value="REGULATOR OF SIGMA-E PROTEASE RSEP"/>
    <property type="match status" value="1"/>
</dbReference>
<evidence type="ECO:0000256" key="10">
    <source>
        <dbReference type="ARBA" id="ARBA00023136"/>
    </source>
</evidence>
<name>A0A5C0UGM0_9PROT</name>
<feature type="transmembrane region" description="Helical" evidence="11">
    <location>
        <begin position="117"/>
        <end position="141"/>
    </location>
</feature>
<evidence type="ECO:0000313" key="14">
    <source>
        <dbReference type="Proteomes" id="UP000324924"/>
    </source>
</evidence>
<keyword evidence="7" id="KW-0862">Zinc</keyword>
<evidence type="ECO:0000256" key="4">
    <source>
        <dbReference type="ARBA" id="ARBA00022670"/>
    </source>
</evidence>
<organism evidence="13 14">
    <name type="scientific">Candidatus Nesciobacter abundans</name>
    <dbReference type="NCBI Taxonomy" id="2601668"/>
    <lineage>
        <taxon>Bacteria</taxon>
        <taxon>Pseudomonadati</taxon>
        <taxon>Pseudomonadota</taxon>
        <taxon>Alphaproteobacteria</taxon>
        <taxon>Holosporales</taxon>
        <taxon>Holosporaceae</taxon>
        <taxon>Candidatus Nesciobacter</taxon>
    </lineage>
</organism>
<comment type="subcellular location">
    <subcellularLocation>
        <location evidence="2">Membrane</location>
        <topology evidence="2">Multi-pass membrane protein</topology>
    </subcellularLocation>
</comment>
<feature type="domain" description="Peptidase M50" evidence="12">
    <location>
        <begin position="36"/>
        <end position="327"/>
    </location>
</feature>
<keyword evidence="10 11" id="KW-0472">Membrane</keyword>
<dbReference type="InterPro" id="IPR008915">
    <property type="entry name" value="Peptidase_M50"/>
</dbReference>
<evidence type="ECO:0000256" key="1">
    <source>
        <dbReference type="ARBA" id="ARBA00001947"/>
    </source>
</evidence>
<keyword evidence="9" id="KW-0482">Metalloprotease</keyword>
<comment type="cofactor">
    <cofactor evidence="1">
        <name>Zn(2+)</name>
        <dbReference type="ChEBI" id="CHEBI:29105"/>
    </cofactor>
</comment>
<gene>
    <name evidence="13" type="ORF">FZC36_00155</name>
</gene>
<comment type="similarity">
    <text evidence="3">Belongs to the peptidase M50B family.</text>
</comment>
<keyword evidence="8 11" id="KW-1133">Transmembrane helix</keyword>
<evidence type="ECO:0000256" key="7">
    <source>
        <dbReference type="ARBA" id="ARBA00022833"/>
    </source>
</evidence>
<evidence type="ECO:0000256" key="3">
    <source>
        <dbReference type="ARBA" id="ARBA00007931"/>
    </source>
</evidence>
<evidence type="ECO:0000256" key="8">
    <source>
        <dbReference type="ARBA" id="ARBA00022989"/>
    </source>
</evidence>
<dbReference type="GO" id="GO:0016020">
    <property type="term" value="C:membrane"/>
    <property type="evidence" value="ECO:0007669"/>
    <property type="project" value="UniProtKB-SubCell"/>
</dbReference>
<accession>A0A5C0UGM0</accession>
<dbReference type="AlphaFoldDB" id="A0A5C0UGM0"/>
<dbReference type="GO" id="GO:0006508">
    <property type="term" value="P:proteolysis"/>
    <property type="evidence" value="ECO:0007669"/>
    <property type="project" value="UniProtKB-KW"/>
</dbReference>
<dbReference type="Proteomes" id="UP000324924">
    <property type="component" value="Chromosome"/>
</dbReference>
<dbReference type="KEGG" id="nabu:FZC36_00155"/>
<feature type="transmembrane region" description="Helical" evidence="11">
    <location>
        <begin position="310"/>
        <end position="331"/>
    </location>
</feature>
<keyword evidence="4 13" id="KW-0645">Protease</keyword>
<dbReference type="InterPro" id="IPR004387">
    <property type="entry name" value="Pept_M50_Zn"/>
</dbReference>
<feature type="transmembrane region" description="Helical" evidence="11">
    <location>
        <begin position="270"/>
        <end position="290"/>
    </location>
</feature>